<dbReference type="AlphaFoldDB" id="A0A9N9Q409"/>
<protein>
    <submittedName>
        <fullName evidence="2">Uncharacterized protein</fullName>
    </submittedName>
</protein>
<evidence type="ECO:0000313" key="3">
    <source>
        <dbReference type="Proteomes" id="UP000701801"/>
    </source>
</evidence>
<accession>A0A9N9Q409</accession>
<keyword evidence="3" id="KW-1185">Reference proteome</keyword>
<name>A0A9N9Q409_9HELO</name>
<sequence length="461" mass="53105">MEDFEHCLGSLIALSRLACRCPERFAKGLGPRKPTGSLEEQEEQQEQEDRLRLDYCEPYHYEHMEPLNIAKPEDAKIIQVWAEVASRLAKHAQPTLELELMCDCADAATANAVVTPLYDLPILDSFAIRLAKYHNKGLQSFADAVYDRITGRSPTSTFHRWNDLSIEVRLRILEYTGLVADNEEVFWHQRWGYFMPQRITSCRVLACRSSHTATSTQRLAGTCDNHLIIRSLFPVFKQMKAEASTIFFSKNSFVVMPRIGVELFLNSIGRSNINRLRRLEIVIAHPEYPCFGEAARSYLSWLRAIELLKGSANLSALTLSFSYFSSPEDDRRNQQRVLRKTMQILTVLKGLKDFWVLEWSKYVVFEDRETYETDLRSREERLEKIVMGEEYNALTRGKDKVTENMTSMTGFVTTPPGSGFSIQNEDVEISVVWLILLGLLRSTKGTRFDRIWQRKTVCDEV</sequence>
<dbReference type="OrthoDB" id="2099276at2759"/>
<evidence type="ECO:0000256" key="1">
    <source>
        <dbReference type="SAM" id="MobiDB-lite"/>
    </source>
</evidence>
<dbReference type="EMBL" id="CAJVRM010000054">
    <property type="protein sequence ID" value="CAG8972706.1"/>
    <property type="molecule type" value="Genomic_DNA"/>
</dbReference>
<reference evidence="2" key="1">
    <citation type="submission" date="2021-07" db="EMBL/GenBank/DDBJ databases">
        <authorList>
            <person name="Durling M."/>
        </authorList>
    </citation>
    <scope>NUCLEOTIDE SEQUENCE</scope>
</reference>
<evidence type="ECO:0000313" key="2">
    <source>
        <dbReference type="EMBL" id="CAG8972706.1"/>
    </source>
</evidence>
<dbReference type="Proteomes" id="UP000701801">
    <property type="component" value="Unassembled WGS sequence"/>
</dbReference>
<gene>
    <name evidence="2" type="ORF">HYALB_00008621</name>
</gene>
<feature type="region of interest" description="Disordered" evidence="1">
    <location>
        <begin position="30"/>
        <end position="49"/>
    </location>
</feature>
<proteinExistence type="predicted"/>
<comment type="caution">
    <text evidence="2">The sequence shown here is derived from an EMBL/GenBank/DDBJ whole genome shotgun (WGS) entry which is preliminary data.</text>
</comment>
<organism evidence="2 3">
    <name type="scientific">Hymenoscyphus albidus</name>
    <dbReference type="NCBI Taxonomy" id="595503"/>
    <lineage>
        <taxon>Eukaryota</taxon>
        <taxon>Fungi</taxon>
        <taxon>Dikarya</taxon>
        <taxon>Ascomycota</taxon>
        <taxon>Pezizomycotina</taxon>
        <taxon>Leotiomycetes</taxon>
        <taxon>Helotiales</taxon>
        <taxon>Helotiaceae</taxon>
        <taxon>Hymenoscyphus</taxon>
    </lineage>
</organism>